<sequence>MNTKRLCALIASLPTLFCLTTSCGKVGPDWKSPGVTSYHEWTEDNARVTSGEEDLSHWWTQFDDPTLTYLIETARLSNATLTAKAWRIEEARAALGIAVGEFFPQQQRAFGSHYDIQLSKNGPNTQLADLKFKDALLGFQSSWELDFWGKFRRGIESAEADYSASIEDYRDFLVILTADVASAYFRLKTIEERLLILDDNIRIQARGLEIASARFEAGYVTDLDVQQAKALLKETEARKPLLLLEKVNAENSLAVLTGKSPETMRNLSCNFNPLPPPPLQMAAGVPADLLCRRPDIRRATLIARSSLARIGIAESELYPSLSISGSIGLESAFSTQSTKADRKFFSSDSLFFSYGPSFSWPILNYGRLENQVIRQKAIYYSLLSELENSVLSAYAEAENALAAFVYFHDQVTVLEEMAKAARRATSLANTQYVEGMADYTRVLTASEKALEAEERLAESKGNIFQSVVSTYKSLGGGW</sequence>
<dbReference type="GO" id="GO:0015562">
    <property type="term" value="F:efflux transmembrane transporter activity"/>
    <property type="evidence" value="ECO:0007669"/>
    <property type="project" value="InterPro"/>
</dbReference>
<accession>A0A0H5DS61</accession>
<dbReference type="InterPro" id="IPR010131">
    <property type="entry name" value="MdtP/NodT-like"/>
</dbReference>
<keyword evidence="2" id="KW-0472">Membrane</keyword>
<dbReference type="NCBIfam" id="TIGR01845">
    <property type="entry name" value="outer_NodT"/>
    <property type="match status" value="1"/>
</dbReference>
<proteinExistence type="inferred from homology"/>
<comment type="subcellular location">
    <subcellularLocation>
        <location evidence="2">Cell membrane</location>
        <topology evidence="2">Lipid-anchor</topology>
    </subcellularLocation>
</comment>
<gene>
    <name evidence="3" type="ORF">ELAC_2246</name>
</gene>
<keyword evidence="2" id="KW-1134">Transmembrane beta strand</keyword>
<keyword evidence="2" id="KW-0449">Lipoprotein</keyword>
<dbReference type="PANTHER" id="PTHR30203">
    <property type="entry name" value="OUTER MEMBRANE CATION EFFLUX PROTEIN"/>
    <property type="match status" value="1"/>
</dbReference>
<organism evidence="3 4">
    <name type="scientific">Estrella lausannensis</name>
    <dbReference type="NCBI Taxonomy" id="483423"/>
    <lineage>
        <taxon>Bacteria</taxon>
        <taxon>Pseudomonadati</taxon>
        <taxon>Chlamydiota</taxon>
        <taxon>Chlamydiia</taxon>
        <taxon>Parachlamydiales</taxon>
        <taxon>Candidatus Criblamydiaceae</taxon>
        <taxon>Estrella</taxon>
    </lineage>
</organism>
<dbReference type="GO" id="GO:0005886">
    <property type="term" value="C:plasma membrane"/>
    <property type="evidence" value="ECO:0007669"/>
    <property type="project" value="UniProtKB-SubCell"/>
</dbReference>
<name>A0A0H5DS61_9BACT</name>
<dbReference type="PANTHER" id="PTHR30203:SF25">
    <property type="entry name" value="OUTER MEMBRANE PROTEIN-RELATED"/>
    <property type="match status" value="1"/>
</dbReference>
<keyword evidence="2" id="KW-0564">Palmitate</keyword>
<dbReference type="AlphaFoldDB" id="A0A0H5DS61"/>
<dbReference type="Proteomes" id="UP000220251">
    <property type="component" value="Unassembled WGS sequence"/>
</dbReference>
<dbReference type="InterPro" id="IPR003423">
    <property type="entry name" value="OMP_efflux"/>
</dbReference>
<dbReference type="PROSITE" id="PS51257">
    <property type="entry name" value="PROKAR_LIPOPROTEIN"/>
    <property type="match status" value="1"/>
</dbReference>
<keyword evidence="4" id="KW-1185">Reference proteome</keyword>
<keyword evidence="2" id="KW-0812">Transmembrane</keyword>
<dbReference type="OrthoDB" id="9783163at2"/>
<comment type="similarity">
    <text evidence="1 2">Belongs to the outer membrane factor (OMF) (TC 1.B.17) family.</text>
</comment>
<dbReference type="Pfam" id="PF02321">
    <property type="entry name" value="OEP"/>
    <property type="match status" value="2"/>
</dbReference>
<dbReference type="Gene3D" id="1.20.1600.10">
    <property type="entry name" value="Outer membrane efflux proteins (OEP)"/>
    <property type="match status" value="1"/>
</dbReference>
<reference evidence="4" key="1">
    <citation type="submission" date="2015-06" db="EMBL/GenBank/DDBJ databases">
        <authorList>
            <person name="Bertelli C."/>
        </authorList>
    </citation>
    <scope>NUCLEOTIDE SEQUENCE [LARGE SCALE GENOMIC DNA]</scope>
    <source>
        <strain evidence="4">CRIB-30</strain>
    </source>
</reference>
<protein>
    <submittedName>
        <fullName evidence="3">Outer membrane efflux family protein</fullName>
    </submittedName>
</protein>
<dbReference type="RefSeq" id="WP_158227882.1">
    <property type="nucleotide sequence ID" value="NZ_CWGJ01000028.1"/>
</dbReference>
<evidence type="ECO:0000313" key="3">
    <source>
        <dbReference type="EMBL" id="CRX39566.1"/>
    </source>
</evidence>
<dbReference type="SUPFAM" id="SSF56954">
    <property type="entry name" value="Outer membrane efflux proteins (OEP)"/>
    <property type="match status" value="1"/>
</dbReference>
<dbReference type="Gene3D" id="2.20.200.10">
    <property type="entry name" value="Outer membrane efflux proteins (OEP)"/>
    <property type="match status" value="1"/>
</dbReference>
<evidence type="ECO:0000313" key="4">
    <source>
        <dbReference type="Proteomes" id="UP000220251"/>
    </source>
</evidence>
<evidence type="ECO:0000256" key="2">
    <source>
        <dbReference type="RuleBase" id="RU362097"/>
    </source>
</evidence>
<evidence type="ECO:0000256" key="1">
    <source>
        <dbReference type="ARBA" id="ARBA00007613"/>
    </source>
</evidence>
<dbReference type="EMBL" id="CWGJ01000028">
    <property type="protein sequence ID" value="CRX39566.1"/>
    <property type="molecule type" value="Genomic_DNA"/>
</dbReference>